<accession>A0A151ABH8</accession>
<keyword evidence="1" id="KW-0812">Transmembrane</keyword>
<evidence type="ECO:0000259" key="2">
    <source>
        <dbReference type="Pfam" id="PF11127"/>
    </source>
</evidence>
<gene>
    <name evidence="3" type="ORF">HAPAU_30360</name>
</gene>
<name>A0A151ABH8_9EURY</name>
<feature type="transmembrane region" description="Helical" evidence="1">
    <location>
        <begin position="22"/>
        <end position="40"/>
    </location>
</feature>
<proteinExistence type="predicted"/>
<dbReference type="OrthoDB" id="100832at2157"/>
<keyword evidence="1" id="KW-1133">Transmembrane helix</keyword>
<evidence type="ECO:0000256" key="1">
    <source>
        <dbReference type="SAM" id="Phobius"/>
    </source>
</evidence>
<dbReference type="AlphaFoldDB" id="A0A151ABH8"/>
<protein>
    <recommendedName>
        <fullName evidence="2">Inner membrane protein YgaP-like transmembrane domain-containing protein</fullName>
    </recommendedName>
</protein>
<evidence type="ECO:0000313" key="4">
    <source>
        <dbReference type="Proteomes" id="UP000075321"/>
    </source>
</evidence>
<dbReference type="Proteomes" id="UP000075321">
    <property type="component" value="Unassembled WGS sequence"/>
</dbReference>
<comment type="caution">
    <text evidence="3">The sequence shown here is derived from an EMBL/GenBank/DDBJ whole genome shotgun (WGS) entry which is preliminary data.</text>
</comment>
<dbReference type="Pfam" id="PF11127">
    <property type="entry name" value="YgaP-like_TM"/>
    <property type="match status" value="1"/>
</dbReference>
<reference evidence="3 4" key="1">
    <citation type="submission" date="2016-02" db="EMBL/GenBank/DDBJ databases">
        <title>Genome sequence of Halalkalicoccus paucihalophilus DSM 24557.</title>
        <authorList>
            <person name="Poehlein A."/>
            <person name="Daniel R."/>
        </authorList>
    </citation>
    <scope>NUCLEOTIDE SEQUENCE [LARGE SCALE GENOMIC DNA]</scope>
    <source>
        <strain evidence="3 4">DSM 24557</strain>
    </source>
</reference>
<sequence length="84" mass="8706">MDISFPQPDMNHPKNVGGADRIIRGVLGIWLVVVALAASLDGQRTKAAIAGIAGIGLLQNAWTQFCGCNALFGIDTTPAAGTKE</sequence>
<organism evidence="3 4">
    <name type="scientific">Halalkalicoccus paucihalophilus</name>
    <dbReference type="NCBI Taxonomy" id="1008153"/>
    <lineage>
        <taxon>Archaea</taxon>
        <taxon>Methanobacteriati</taxon>
        <taxon>Methanobacteriota</taxon>
        <taxon>Stenosarchaea group</taxon>
        <taxon>Halobacteria</taxon>
        <taxon>Halobacteriales</taxon>
        <taxon>Halococcaceae</taxon>
        <taxon>Halalkalicoccus</taxon>
    </lineage>
</organism>
<keyword evidence="1" id="KW-0472">Membrane</keyword>
<evidence type="ECO:0000313" key="3">
    <source>
        <dbReference type="EMBL" id="KYH24944.1"/>
    </source>
</evidence>
<feature type="domain" description="Inner membrane protein YgaP-like transmembrane" evidence="2">
    <location>
        <begin position="14"/>
        <end position="78"/>
    </location>
</feature>
<dbReference type="EMBL" id="LTAZ01000011">
    <property type="protein sequence ID" value="KYH24944.1"/>
    <property type="molecule type" value="Genomic_DNA"/>
</dbReference>
<keyword evidence="4" id="KW-1185">Reference proteome</keyword>
<dbReference type="InterPro" id="IPR021309">
    <property type="entry name" value="YgaP-like_TM"/>
</dbReference>